<dbReference type="Gramene" id="ONK63785">
    <property type="protein sequence ID" value="ONK63785"/>
    <property type="gene ID" value="A4U43_C07F18900"/>
</dbReference>
<evidence type="ECO:0000313" key="1">
    <source>
        <dbReference type="EMBL" id="ONK63785.1"/>
    </source>
</evidence>
<sequence>MGLVVGAPLDPEAEAERVGAMVVGVGTGDDYHEPLFPHLSSLEGSQYVGELVEPARKRYRSPTSRP</sequence>
<reference evidence="2" key="1">
    <citation type="journal article" date="2017" name="Nat. Commun.">
        <title>The asparagus genome sheds light on the origin and evolution of a young Y chromosome.</title>
        <authorList>
            <person name="Harkess A."/>
            <person name="Zhou J."/>
            <person name="Xu C."/>
            <person name="Bowers J.E."/>
            <person name="Van der Hulst R."/>
            <person name="Ayyampalayam S."/>
            <person name="Mercati F."/>
            <person name="Riccardi P."/>
            <person name="McKain M.R."/>
            <person name="Kakrana A."/>
            <person name="Tang H."/>
            <person name="Ray J."/>
            <person name="Groenendijk J."/>
            <person name="Arikit S."/>
            <person name="Mathioni S.M."/>
            <person name="Nakano M."/>
            <person name="Shan H."/>
            <person name="Telgmann-Rauber A."/>
            <person name="Kanno A."/>
            <person name="Yue Z."/>
            <person name="Chen H."/>
            <person name="Li W."/>
            <person name="Chen Y."/>
            <person name="Xu X."/>
            <person name="Zhang Y."/>
            <person name="Luo S."/>
            <person name="Chen H."/>
            <person name="Gao J."/>
            <person name="Mao Z."/>
            <person name="Pires J.C."/>
            <person name="Luo M."/>
            <person name="Kudrna D."/>
            <person name="Wing R.A."/>
            <person name="Meyers B.C."/>
            <person name="Yi K."/>
            <person name="Kong H."/>
            <person name="Lavrijsen P."/>
            <person name="Sunseri F."/>
            <person name="Falavigna A."/>
            <person name="Ye Y."/>
            <person name="Leebens-Mack J.H."/>
            <person name="Chen G."/>
        </authorList>
    </citation>
    <scope>NUCLEOTIDE SEQUENCE [LARGE SCALE GENOMIC DNA]</scope>
    <source>
        <strain evidence="2">cv. DH0086</strain>
    </source>
</reference>
<dbReference type="EMBL" id="CM007387">
    <property type="protein sequence ID" value="ONK63785.1"/>
    <property type="molecule type" value="Genomic_DNA"/>
</dbReference>
<protein>
    <submittedName>
        <fullName evidence="1">Uncharacterized protein</fullName>
    </submittedName>
</protein>
<dbReference type="AlphaFoldDB" id="A0A5P1ED23"/>
<name>A0A5P1ED23_ASPOF</name>
<keyword evidence="2" id="KW-1185">Reference proteome</keyword>
<organism evidence="1 2">
    <name type="scientific">Asparagus officinalis</name>
    <name type="common">Garden asparagus</name>
    <dbReference type="NCBI Taxonomy" id="4686"/>
    <lineage>
        <taxon>Eukaryota</taxon>
        <taxon>Viridiplantae</taxon>
        <taxon>Streptophyta</taxon>
        <taxon>Embryophyta</taxon>
        <taxon>Tracheophyta</taxon>
        <taxon>Spermatophyta</taxon>
        <taxon>Magnoliopsida</taxon>
        <taxon>Liliopsida</taxon>
        <taxon>Asparagales</taxon>
        <taxon>Asparagaceae</taxon>
        <taxon>Asparagoideae</taxon>
        <taxon>Asparagus</taxon>
    </lineage>
</organism>
<evidence type="ECO:0000313" key="2">
    <source>
        <dbReference type="Proteomes" id="UP000243459"/>
    </source>
</evidence>
<accession>A0A5P1ED23</accession>
<dbReference type="Proteomes" id="UP000243459">
    <property type="component" value="Chromosome 7"/>
</dbReference>
<proteinExistence type="predicted"/>
<gene>
    <name evidence="1" type="ORF">A4U43_C07F18900</name>
</gene>